<dbReference type="EMBL" id="KE145370">
    <property type="protein sequence ID" value="EPE26777.1"/>
    <property type="molecule type" value="Genomic_DNA"/>
</dbReference>
<evidence type="ECO:0000256" key="4">
    <source>
        <dbReference type="ARBA" id="ARBA00022691"/>
    </source>
</evidence>
<dbReference type="GeneID" id="19461747"/>
<dbReference type="InterPro" id="IPR002052">
    <property type="entry name" value="DNA_methylase_N6_adenine_CS"/>
</dbReference>
<gene>
    <name evidence="5" type="ORF">GLAREA_02691</name>
</gene>
<sequence length="304" mass="33705">MWWVDDDDEMMPRLVPRNVQPYGSQDFQKVGSRWNYKLIRPKEIMLPTPSTDHVSFDRVYEPAEDSYLLLDTLSSETEKTFLRDRFCQTPDSPLANSPSPLIVEIGSGSGVVLSFVHAHAETIFGRADILTAGVDVNLHACKATIETVSVAGKEQDGLEKSHGCYLGNISADLTTALKIREVDVLIFNPPYVPTPDLPALIHEENLSSYDTDSHLLSLSYAGGEDGMEVTNRLLAALPEVLSSQRGVAFILLCAQNKPELVKKEIRAWGNEWKVETVGSSGKKAGWEKLQILRIYRASSSITNQ</sequence>
<dbReference type="STRING" id="1116229.S3CJV9"/>
<dbReference type="PANTHER" id="PTHR45875:SF1">
    <property type="entry name" value="METHYLTRANSFERASE N6AMT1"/>
    <property type="match status" value="1"/>
</dbReference>
<dbReference type="KEGG" id="glz:GLAREA_02691"/>
<dbReference type="InterPro" id="IPR029063">
    <property type="entry name" value="SAM-dependent_MTases_sf"/>
</dbReference>
<keyword evidence="2 5" id="KW-0489">Methyltransferase</keyword>
<dbReference type="FunFam" id="3.40.50.150:FF:000274">
    <property type="entry name" value="ERF1 methyltransferase catalytic subunit MTQ2"/>
    <property type="match status" value="1"/>
</dbReference>
<name>S3CJV9_GLAL2</name>
<dbReference type="GO" id="GO:0008276">
    <property type="term" value="F:protein methyltransferase activity"/>
    <property type="evidence" value="ECO:0007669"/>
    <property type="project" value="TreeGrafter"/>
</dbReference>
<dbReference type="RefSeq" id="XP_008085967.1">
    <property type="nucleotide sequence ID" value="XM_008087776.1"/>
</dbReference>
<dbReference type="GO" id="GO:0032259">
    <property type="term" value="P:methylation"/>
    <property type="evidence" value="ECO:0007669"/>
    <property type="project" value="UniProtKB-KW"/>
</dbReference>
<dbReference type="eggNOG" id="KOG3191">
    <property type="taxonomic scope" value="Eukaryota"/>
</dbReference>
<evidence type="ECO:0000313" key="6">
    <source>
        <dbReference type="Proteomes" id="UP000016922"/>
    </source>
</evidence>
<keyword evidence="3 5" id="KW-0808">Transferase</keyword>
<dbReference type="Proteomes" id="UP000016922">
    <property type="component" value="Unassembled WGS sequence"/>
</dbReference>
<proteinExistence type="inferred from homology"/>
<dbReference type="GO" id="GO:0003676">
    <property type="term" value="F:nucleic acid binding"/>
    <property type="evidence" value="ECO:0007669"/>
    <property type="project" value="InterPro"/>
</dbReference>
<dbReference type="AlphaFoldDB" id="S3CJV9"/>
<reference evidence="5 6" key="1">
    <citation type="journal article" date="2013" name="BMC Genomics">
        <title>Genomics-driven discovery of the pneumocandin biosynthetic gene cluster in the fungus Glarea lozoyensis.</title>
        <authorList>
            <person name="Chen L."/>
            <person name="Yue Q."/>
            <person name="Zhang X."/>
            <person name="Xiang M."/>
            <person name="Wang C."/>
            <person name="Li S."/>
            <person name="Che Y."/>
            <person name="Ortiz-Lopez F.J."/>
            <person name="Bills G.F."/>
            <person name="Liu X."/>
            <person name="An Z."/>
        </authorList>
    </citation>
    <scope>NUCLEOTIDE SEQUENCE [LARGE SCALE GENOMIC DNA]</scope>
    <source>
        <strain evidence="6">ATCC 20868 / MF5171</strain>
    </source>
</reference>
<evidence type="ECO:0000256" key="1">
    <source>
        <dbReference type="ARBA" id="ARBA00006149"/>
    </source>
</evidence>
<dbReference type="PANTHER" id="PTHR45875">
    <property type="entry name" value="METHYLTRANSFERASE N6AMT1"/>
    <property type="match status" value="1"/>
</dbReference>
<dbReference type="GO" id="GO:0008757">
    <property type="term" value="F:S-adenosylmethionine-dependent methyltransferase activity"/>
    <property type="evidence" value="ECO:0007669"/>
    <property type="project" value="TreeGrafter"/>
</dbReference>
<dbReference type="PROSITE" id="PS00092">
    <property type="entry name" value="N6_MTASE"/>
    <property type="match status" value="1"/>
</dbReference>
<evidence type="ECO:0000313" key="5">
    <source>
        <dbReference type="EMBL" id="EPE26777.1"/>
    </source>
</evidence>
<accession>S3CJV9</accession>
<dbReference type="InterPro" id="IPR052190">
    <property type="entry name" value="Euk-Arch_PrmC-MTase"/>
</dbReference>
<protein>
    <submittedName>
        <fullName evidence="5">S-adenosyl-L-methionine-dependent methyltransferase</fullName>
    </submittedName>
</protein>
<comment type="similarity">
    <text evidence="1">Belongs to the eukaryotic/archaeal PrmC-related family.</text>
</comment>
<dbReference type="GO" id="GO:0035657">
    <property type="term" value="C:eRF1 methyltransferase complex"/>
    <property type="evidence" value="ECO:0007669"/>
    <property type="project" value="TreeGrafter"/>
</dbReference>
<dbReference type="SUPFAM" id="SSF53335">
    <property type="entry name" value="S-adenosyl-L-methionine-dependent methyltransferases"/>
    <property type="match status" value="1"/>
</dbReference>
<dbReference type="OrthoDB" id="406152at2759"/>
<evidence type="ECO:0000256" key="3">
    <source>
        <dbReference type="ARBA" id="ARBA00022679"/>
    </source>
</evidence>
<dbReference type="OMA" id="DVNRNAC"/>
<keyword evidence="6" id="KW-1185">Reference proteome</keyword>
<dbReference type="HOGENOM" id="CLU_018398_6_1_1"/>
<organism evidence="5 6">
    <name type="scientific">Glarea lozoyensis (strain ATCC 20868 / MF5171)</name>
    <dbReference type="NCBI Taxonomy" id="1116229"/>
    <lineage>
        <taxon>Eukaryota</taxon>
        <taxon>Fungi</taxon>
        <taxon>Dikarya</taxon>
        <taxon>Ascomycota</taxon>
        <taxon>Pezizomycotina</taxon>
        <taxon>Leotiomycetes</taxon>
        <taxon>Helotiales</taxon>
        <taxon>Helotiaceae</taxon>
        <taxon>Glarea</taxon>
    </lineage>
</organism>
<keyword evidence="4" id="KW-0949">S-adenosyl-L-methionine</keyword>
<dbReference type="Gene3D" id="3.40.50.150">
    <property type="entry name" value="Vaccinia Virus protein VP39"/>
    <property type="match status" value="1"/>
</dbReference>
<evidence type="ECO:0000256" key="2">
    <source>
        <dbReference type="ARBA" id="ARBA00022603"/>
    </source>
</evidence>